<accession>A0A8S1PFP9</accession>
<evidence type="ECO:0000313" key="1">
    <source>
        <dbReference type="EMBL" id="CAD8102130.1"/>
    </source>
</evidence>
<name>A0A8S1PFP9_9CILI</name>
<evidence type="ECO:0000313" key="2">
    <source>
        <dbReference type="Proteomes" id="UP000692954"/>
    </source>
</evidence>
<gene>
    <name evidence="1" type="ORF">PSON_ATCC_30995.1.T0770099</name>
</gene>
<dbReference type="AlphaFoldDB" id="A0A8S1PFP9"/>
<organism evidence="1 2">
    <name type="scientific">Paramecium sonneborni</name>
    <dbReference type="NCBI Taxonomy" id="65129"/>
    <lineage>
        <taxon>Eukaryota</taxon>
        <taxon>Sar</taxon>
        <taxon>Alveolata</taxon>
        <taxon>Ciliophora</taxon>
        <taxon>Intramacronucleata</taxon>
        <taxon>Oligohymenophorea</taxon>
        <taxon>Peniculida</taxon>
        <taxon>Parameciidae</taxon>
        <taxon>Paramecium</taxon>
    </lineage>
</organism>
<keyword evidence="2" id="KW-1185">Reference proteome</keyword>
<dbReference type="EMBL" id="CAJJDN010000077">
    <property type="protein sequence ID" value="CAD8102130.1"/>
    <property type="molecule type" value="Genomic_DNA"/>
</dbReference>
<dbReference type="Proteomes" id="UP000692954">
    <property type="component" value="Unassembled WGS sequence"/>
</dbReference>
<protein>
    <submittedName>
        <fullName evidence="1">Uncharacterized protein</fullName>
    </submittedName>
</protein>
<proteinExistence type="predicted"/>
<reference evidence="1" key="1">
    <citation type="submission" date="2021-01" db="EMBL/GenBank/DDBJ databases">
        <authorList>
            <consortium name="Genoscope - CEA"/>
            <person name="William W."/>
        </authorList>
    </citation>
    <scope>NUCLEOTIDE SEQUENCE</scope>
</reference>
<comment type="caution">
    <text evidence="1">The sequence shown here is derived from an EMBL/GenBank/DDBJ whole genome shotgun (WGS) entry which is preliminary data.</text>
</comment>
<sequence length="119" mass="14330">MDMEYQLHKVVVLLKQNCLIKRFFYLSFNYLMMIAQHMKNDRQLIFTVYGKMVVWSLEDKQFPLINKFKVDSQVPNNLKIRYTLLFVSECSKSKQKLQYLTNKRKWGNNTGIKLNNNQI</sequence>